<dbReference type="Pfam" id="PF08239">
    <property type="entry name" value="SH3_3"/>
    <property type="match status" value="1"/>
</dbReference>
<dbReference type="RefSeq" id="WP_310767391.1">
    <property type="nucleotide sequence ID" value="NZ_CP134050.1"/>
</dbReference>
<evidence type="ECO:0000259" key="2">
    <source>
        <dbReference type="PROSITE" id="PS51781"/>
    </source>
</evidence>
<feature type="region of interest" description="Disordered" evidence="1">
    <location>
        <begin position="499"/>
        <end position="530"/>
    </location>
</feature>
<accession>A0ABY9T3T7</accession>
<keyword evidence="4" id="KW-1185">Reference proteome</keyword>
<protein>
    <submittedName>
        <fullName evidence="3">SH3 domain-containing protein</fullName>
    </submittedName>
</protein>
<evidence type="ECO:0000313" key="4">
    <source>
        <dbReference type="Proteomes" id="UP001256827"/>
    </source>
</evidence>
<dbReference type="InterPro" id="IPR003646">
    <property type="entry name" value="SH3-like_bac-type"/>
</dbReference>
<gene>
    <name evidence="3" type="ORF">RGB73_29540</name>
</gene>
<name>A0ABY9T3T7_BREBE</name>
<feature type="compositionally biased region" description="Acidic residues" evidence="1">
    <location>
        <begin position="512"/>
        <end position="522"/>
    </location>
</feature>
<evidence type="ECO:0000313" key="3">
    <source>
        <dbReference type="EMBL" id="WNC14755.1"/>
    </source>
</evidence>
<proteinExistence type="predicted"/>
<dbReference type="EMBL" id="CP134050">
    <property type="protein sequence ID" value="WNC14755.1"/>
    <property type="molecule type" value="Genomic_DNA"/>
</dbReference>
<dbReference type="Gene3D" id="2.30.30.40">
    <property type="entry name" value="SH3 Domains"/>
    <property type="match status" value="1"/>
</dbReference>
<organism evidence="3 4">
    <name type="scientific">Brevibacillus brevis</name>
    <name type="common">Bacillus brevis</name>
    <dbReference type="NCBI Taxonomy" id="1393"/>
    <lineage>
        <taxon>Bacteria</taxon>
        <taxon>Bacillati</taxon>
        <taxon>Bacillota</taxon>
        <taxon>Bacilli</taxon>
        <taxon>Bacillales</taxon>
        <taxon>Paenibacillaceae</taxon>
        <taxon>Brevibacillus</taxon>
    </lineage>
</organism>
<feature type="domain" description="SH3b" evidence="2">
    <location>
        <begin position="515"/>
        <end position="577"/>
    </location>
</feature>
<sequence length="577" mass="63901">MGITSYHKSLWVRNIVLVLTLTALAGAVWKIGASIGKIAAYDQARAYYDAGNLILAEQTFSEASAYSGIRYGDEAWEAFMAELTAIRQQLESLSQQMQTAAGDGQEEQMLQLYERYQSWKQESVRQGGQSASFFQTISERLGMEKALHSYFQSAIQLSKAHIDANTSGKSYENESFIHTLAIIPAEFFGGKEAKQKELHSLFQRYETAKLGALASSSPFADVVARTAASIRLYKQEGIASDWLRDLLERYALGEVRQAIRQKDLPAFVTMAKAYREIKDVLPGDSGVLAAIDDHVESRIEQAENYAKARQFSKAIELYQGLGELLDTSQLIAGVEELWTEYDPARMLTAKYPDKTFQSVLTGTDRWGTKVYALGVEKNGNRLFAAAKLEGESAPVYMEKALDTGGGVRISLTDLQDDDKNPVLLVQGQGSKRAFTYIGLVPDWSGASLNERFTIEADDLAVEDAARVIIKNAVGDGENEIALFQFEDRGLKYEERLAELQTETDKPESPGVDQDEGSSDETDQPSAMADVYAGPGETYEIIGQISLDGTFDVVTELNGWYQIRFNGKEEGWIQAPRP</sequence>
<dbReference type="PROSITE" id="PS51781">
    <property type="entry name" value="SH3B"/>
    <property type="match status" value="1"/>
</dbReference>
<reference evidence="3 4" key="1">
    <citation type="submission" date="2023-09" db="EMBL/GenBank/DDBJ databases">
        <title>Complete Genome and Methylome dissection of Bacillus brevis NEB573 original source of BbsI restriction endonuclease.</title>
        <authorList>
            <person name="Fomenkov A."/>
            <person name="Roberts R.D."/>
        </authorList>
    </citation>
    <scope>NUCLEOTIDE SEQUENCE [LARGE SCALE GENOMIC DNA]</scope>
    <source>
        <strain evidence="3 4">NEB573</strain>
    </source>
</reference>
<evidence type="ECO:0000256" key="1">
    <source>
        <dbReference type="SAM" id="MobiDB-lite"/>
    </source>
</evidence>
<dbReference type="Proteomes" id="UP001256827">
    <property type="component" value="Chromosome"/>
</dbReference>